<sequence length="67" mass="7464">MEEVNRNVEKRSAGENRTENATSNEPKKEANNRSVNPGQVLPLMQTAHVRAFFGTAARLGIDNRIDL</sequence>
<reference evidence="2 3" key="1">
    <citation type="submission" date="2024-05" db="EMBL/GenBank/DDBJ databases">
        <title>The nuclear and mitochondrial genome assemblies of Tetragonisca angustula (Apidae: Meliponini), a tiny yet remarkable pollinator in the Neotropics.</title>
        <authorList>
            <person name="Ferrari R."/>
            <person name="Ricardo P.C."/>
            <person name="Dias F.C."/>
            <person name="Araujo N.S."/>
            <person name="Soares D.O."/>
            <person name="Zhou Q.-S."/>
            <person name="Zhu C.-D."/>
            <person name="Coutinho L."/>
            <person name="Airas M.C."/>
            <person name="Batista T.M."/>
        </authorList>
    </citation>
    <scope>NUCLEOTIDE SEQUENCE [LARGE SCALE GENOMIC DNA]</scope>
    <source>
        <strain evidence="2">ASF017062</strain>
        <tissue evidence="2">Abdomen</tissue>
    </source>
</reference>
<keyword evidence="3" id="KW-1185">Reference proteome</keyword>
<accession>A0AAW0ZD46</accession>
<proteinExistence type="predicted"/>
<feature type="region of interest" description="Disordered" evidence="1">
    <location>
        <begin position="1"/>
        <end position="39"/>
    </location>
</feature>
<dbReference type="Proteomes" id="UP001432146">
    <property type="component" value="Unassembled WGS sequence"/>
</dbReference>
<gene>
    <name evidence="2" type="ORF">QLX08_010245</name>
</gene>
<dbReference type="EMBL" id="JAWNGG020000261">
    <property type="protein sequence ID" value="KAK9295446.1"/>
    <property type="molecule type" value="Genomic_DNA"/>
</dbReference>
<organism evidence="2 3">
    <name type="scientific">Tetragonisca angustula</name>
    <dbReference type="NCBI Taxonomy" id="166442"/>
    <lineage>
        <taxon>Eukaryota</taxon>
        <taxon>Metazoa</taxon>
        <taxon>Ecdysozoa</taxon>
        <taxon>Arthropoda</taxon>
        <taxon>Hexapoda</taxon>
        <taxon>Insecta</taxon>
        <taxon>Pterygota</taxon>
        <taxon>Neoptera</taxon>
        <taxon>Endopterygota</taxon>
        <taxon>Hymenoptera</taxon>
        <taxon>Apocrita</taxon>
        <taxon>Aculeata</taxon>
        <taxon>Apoidea</taxon>
        <taxon>Anthophila</taxon>
        <taxon>Apidae</taxon>
        <taxon>Tetragonisca</taxon>
    </lineage>
</organism>
<comment type="caution">
    <text evidence="2">The sequence shown here is derived from an EMBL/GenBank/DDBJ whole genome shotgun (WGS) entry which is preliminary data.</text>
</comment>
<dbReference type="AlphaFoldDB" id="A0AAW0ZD46"/>
<evidence type="ECO:0000313" key="3">
    <source>
        <dbReference type="Proteomes" id="UP001432146"/>
    </source>
</evidence>
<protein>
    <submittedName>
        <fullName evidence="2">Uncharacterized protein</fullName>
    </submittedName>
</protein>
<feature type="compositionally biased region" description="Basic and acidic residues" evidence="1">
    <location>
        <begin position="1"/>
        <end position="18"/>
    </location>
</feature>
<name>A0AAW0ZD46_9HYME</name>
<evidence type="ECO:0000313" key="2">
    <source>
        <dbReference type="EMBL" id="KAK9295446.1"/>
    </source>
</evidence>
<evidence type="ECO:0000256" key="1">
    <source>
        <dbReference type="SAM" id="MobiDB-lite"/>
    </source>
</evidence>